<evidence type="ECO:0000256" key="1">
    <source>
        <dbReference type="SAM" id="Phobius"/>
    </source>
</evidence>
<dbReference type="EMBL" id="NMQT01000102">
    <property type="protein sequence ID" value="OXM50322.1"/>
    <property type="molecule type" value="Genomic_DNA"/>
</dbReference>
<comment type="caution">
    <text evidence="2">The sequence shown here is derived from an EMBL/GenBank/DDBJ whole genome shotgun (WGS) entry which is preliminary data.</text>
</comment>
<protein>
    <submittedName>
        <fullName evidence="2">Uncharacterized protein</fullName>
    </submittedName>
</protein>
<feature type="transmembrane region" description="Helical" evidence="1">
    <location>
        <begin position="79"/>
        <end position="96"/>
    </location>
</feature>
<keyword evidence="3" id="KW-1185">Reference proteome</keyword>
<name>A0A229RUH2_9PSEU</name>
<proteinExistence type="predicted"/>
<feature type="transmembrane region" description="Helical" evidence="1">
    <location>
        <begin position="49"/>
        <end position="67"/>
    </location>
</feature>
<evidence type="ECO:0000313" key="2">
    <source>
        <dbReference type="EMBL" id="OXM50322.1"/>
    </source>
</evidence>
<dbReference type="AlphaFoldDB" id="A0A229RUH2"/>
<reference evidence="2 3" key="1">
    <citation type="submission" date="2017-07" db="EMBL/GenBank/DDBJ databases">
        <title>Amycolatopsis thailandensis Genome sequencing and assembly.</title>
        <authorList>
            <person name="Kaur N."/>
            <person name="Mayilraj S."/>
        </authorList>
    </citation>
    <scope>NUCLEOTIDE SEQUENCE [LARGE SCALE GENOMIC DNA]</scope>
    <source>
        <strain evidence="2 3">JCM 16380</strain>
    </source>
</reference>
<gene>
    <name evidence="2" type="ORF">CFP71_28240</name>
</gene>
<evidence type="ECO:0000313" key="3">
    <source>
        <dbReference type="Proteomes" id="UP000215223"/>
    </source>
</evidence>
<keyword evidence="1" id="KW-0812">Transmembrane</keyword>
<sequence length="190" mass="19945">MYRSTLATHRDLSGGQKGPSFIADMAWWGGTIAIGTGLAIWSGRSYQPIPVLVGMVASAGVAGAVLGRLVGSTFHRRPWIRGSALVIPLVVAVVLFDVGTPADTGFVPDTSAGIRDYRGGCLSGTEYTAPGSALSITTDTVTLTGVQGGQLRFTRTEQRWPSLARAEIWGLGVVPRDRATREALADVGCD</sequence>
<keyword evidence="1" id="KW-0472">Membrane</keyword>
<dbReference type="Proteomes" id="UP000215223">
    <property type="component" value="Unassembled WGS sequence"/>
</dbReference>
<feature type="transmembrane region" description="Helical" evidence="1">
    <location>
        <begin position="21"/>
        <end position="43"/>
    </location>
</feature>
<accession>A0A229RUH2</accession>
<keyword evidence="1" id="KW-1133">Transmembrane helix</keyword>
<organism evidence="2 3">
    <name type="scientific">Amycolatopsis thailandensis</name>
    <dbReference type="NCBI Taxonomy" id="589330"/>
    <lineage>
        <taxon>Bacteria</taxon>
        <taxon>Bacillati</taxon>
        <taxon>Actinomycetota</taxon>
        <taxon>Actinomycetes</taxon>
        <taxon>Pseudonocardiales</taxon>
        <taxon>Pseudonocardiaceae</taxon>
        <taxon>Amycolatopsis</taxon>
    </lineage>
</organism>